<organism evidence="2 3">
    <name type="scientific">Candidatus Peribacter riflensis</name>
    <dbReference type="NCBI Taxonomy" id="1735162"/>
    <lineage>
        <taxon>Bacteria</taxon>
        <taxon>Candidatus Peregrinibacteriota</taxon>
        <taxon>Candidatus Peribacteria</taxon>
        <taxon>Candidatus Peribacterales</taxon>
        <taxon>Candidatus Peribacteraceae</taxon>
        <taxon>Candidatus Peribacter</taxon>
    </lineage>
</organism>
<sequence>MPLDSNHHVILAGTTPGVAVVQETCMVAAPTLAGYVRKTCEQVLGQAEVELAQKQNLPESVLILVRELRVAYLHASDGERDRGTLVGRFSRVLDESRPETAVTDSPVEGAAPSTAHPESEWYSLSSLELAALCRTFLIDAESAVRENGALSLSEKDRLYRLRDAYNDVLGREAEQRGTDGDEGDDGDAEVFKRLKVALGEVPRREEVGRSFSQRGNLKMGETTRGGTMFYHRKH</sequence>
<accession>A0A0S1SV74</accession>
<gene>
    <name evidence="2" type="ORF">PeribacterD1_0850</name>
</gene>
<evidence type="ECO:0000256" key="1">
    <source>
        <dbReference type="SAM" id="MobiDB-lite"/>
    </source>
</evidence>
<feature type="region of interest" description="Disordered" evidence="1">
    <location>
        <begin position="97"/>
        <end position="116"/>
    </location>
</feature>
<evidence type="ECO:0000313" key="3">
    <source>
        <dbReference type="Proteomes" id="UP000069135"/>
    </source>
</evidence>
<accession>A0A0S1SN87</accession>
<reference evidence="2 3" key="2">
    <citation type="journal article" date="2016" name="PeerJ">
        <title>Analysis of five complete genome sequences for members of the class Peribacteria in the recently recognized Peregrinibacteria bacterial phylum.</title>
        <authorList>
            <person name="Anantharaman K."/>
            <person name="Brown C.T."/>
            <person name="Burstein D."/>
            <person name="Castelle C.J."/>
            <person name="Probst A.J."/>
            <person name="Thomas B.C."/>
            <person name="Williams K.H."/>
            <person name="Banfield J.F."/>
        </authorList>
    </citation>
    <scope>NUCLEOTIDE SEQUENCE [LARGE SCALE GENOMIC DNA]</scope>
    <source>
        <strain evidence="2">RIFOXYD1_FULL_PER-ii_59_16</strain>
    </source>
</reference>
<dbReference type="KEGG" id="prf:PeribacterA2_0850"/>
<name>A0A0S1SJ54_9BACT</name>
<reference evidence="3" key="1">
    <citation type="submission" date="2015-10" db="EMBL/GenBank/DDBJ databases">
        <title>Analysis of five complete genome sequences for members of the class Peribacteria in the recently recognized Peregrinibacteria bacterial phylum.</title>
        <authorList>
            <person name="Anantharaman K."/>
            <person name="Brown C.T."/>
            <person name="Burstein D."/>
            <person name="Castelle C.J."/>
            <person name="Probst A.J."/>
            <person name="Thomas B.C."/>
            <person name="Williams K.H."/>
            <person name="Banfield J.F."/>
        </authorList>
    </citation>
    <scope>NUCLEOTIDE SEQUENCE [LARGE SCALE GENOMIC DNA]</scope>
</reference>
<accession>A0A0S1SSV3</accession>
<protein>
    <submittedName>
        <fullName evidence="2">Uncharacterized protein</fullName>
    </submittedName>
</protein>
<dbReference type="EMBL" id="CP013065">
    <property type="protein sequence ID" value="ALM13519.1"/>
    <property type="molecule type" value="Genomic_DNA"/>
</dbReference>
<proteinExistence type="predicted"/>
<evidence type="ECO:0000313" key="2">
    <source>
        <dbReference type="EMBL" id="ALM13519.1"/>
    </source>
</evidence>
<dbReference type="AlphaFoldDB" id="A0A0S1SJ54"/>
<dbReference type="STRING" id="1735162.PeribacterB2_0852"/>
<dbReference type="Proteomes" id="UP000069135">
    <property type="component" value="Chromosome"/>
</dbReference>
<accession>A0A0S1SJ54</accession>
<accession>A0A0S1SIV0</accession>